<proteinExistence type="predicted"/>
<dbReference type="EMBL" id="JARQZJ010000093">
    <property type="protein sequence ID" value="KAK9884417.1"/>
    <property type="molecule type" value="Genomic_DNA"/>
</dbReference>
<dbReference type="PRINTS" id="PR00504">
    <property type="entry name" value="CHROMODOMAIN"/>
</dbReference>
<dbReference type="GO" id="GO:0005634">
    <property type="term" value="C:nucleus"/>
    <property type="evidence" value="ECO:0007669"/>
    <property type="project" value="UniProtKB-SubCell"/>
</dbReference>
<evidence type="ECO:0000256" key="2">
    <source>
        <dbReference type="ARBA" id="ARBA00022737"/>
    </source>
</evidence>
<keyword evidence="2" id="KW-0677">Repeat</keyword>
<evidence type="ECO:0000256" key="1">
    <source>
        <dbReference type="ARBA" id="ARBA00004123"/>
    </source>
</evidence>
<evidence type="ECO:0000259" key="4">
    <source>
        <dbReference type="PROSITE" id="PS50013"/>
    </source>
</evidence>
<dbReference type="GO" id="GO:0000792">
    <property type="term" value="C:heterochromatin"/>
    <property type="evidence" value="ECO:0007669"/>
    <property type="project" value="UniProtKB-ARBA"/>
</dbReference>
<dbReference type="Gene3D" id="2.40.50.40">
    <property type="match status" value="2"/>
</dbReference>
<keyword evidence="6" id="KW-1185">Reference proteome</keyword>
<dbReference type="CDD" id="cd18631">
    <property type="entry name" value="CD_HP1_like"/>
    <property type="match status" value="1"/>
</dbReference>
<dbReference type="SUPFAM" id="SSF54160">
    <property type="entry name" value="Chromo domain-like"/>
    <property type="match status" value="2"/>
</dbReference>
<accession>A0AAW1UWR8</accession>
<protein>
    <recommendedName>
        <fullName evidence="4">Chromo domain-containing protein</fullName>
    </recommendedName>
</protein>
<keyword evidence="3" id="KW-0539">Nucleus</keyword>
<reference evidence="5 6" key="1">
    <citation type="submission" date="2023-03" db="EMBL/GenBank/DDBJ databases">
        <title>Genome insight into feeding habits of ladybird beetles.</title>
        <authorList>
            <person name="Li H.-S."/>
            <person name="Huang Y.-H."/>
            <person name="Pang H."/>
        </authorList>
    </citation>
    <scope>NUCLEOTIDE SEQUENCE [LARGE SCALE GENOMIC DNA]</scope>
    <source>
        <strain evidence="5">SYSU_2023b</strain>
        <tissue evidence="5">Whole body</tissue>
    </source>
</reference>
<dbReference type="InterPro" id="IPR023780">
    <property type="entry name" value="Chromo_domain"/>
</dbReference>
<name>A0AAW1UWR8_9CUCU</name>
<dbReference type="InterPro" id="IPR023779">
    <property type="entry name" value="Chromodomain_CS"/>
</dbReference>
<dbReference type="SMART" id="SM00300">
    <property type="entry name" value="ChSh"/>
    <property type="match status" value="1"/>
</dbReference>
<dbReference type="Proteomes" id="UP001431783">
    <property type="component" value="Unassembled WGS sequence"/>
</dbReference>
<sequence>MDVVKGKEDEDTPAEFSVEKILDKRTRNGKIEYLLKWKGYNDEDNTWEPEENLDCPDLIISYEAQFQNIPANSGEESDKNKKKNIAEDSRLRGFDRGLEPDKIVGATDASGELMFLMMWKNCKEADLVAARVANARCPEIVIKYYENKKMWYCKPSVIEID</sequence>
<evidence type="ECO:0000256" key="3">
    <source>
        <dbReference type="ARBA" id="ARBA00023242"/>
    </source>
</evidence>
<dbReference type="InterPro" id="IPR016197">
    <property type="entry name" value="Chromo-like_dom_sf"/>
</dbReference>
<evidence type="ECO:0000313" key="5">
    <source>
        <dbReference type="EMBL" id="KAK9884417.1"/>
    </source>
</evidence>
<comment type="subcellular location">
    <subcellularLocation>
        <location evidence="1">Nucleus</location>
    </subcellularLocation>
</comment>
<dbReference type="Pfam" id="PF01393">
    <property type="entry name" value="Chromo_shadow"/>
    <property type="match status" value="1"/>
</dbReference>
<feature type="domain" description="Chromo" evidence="4">
    <location>
        <begin position="16"/>
        <end position="74"/>
    </location>
</feature>
<dbReference type="InterPro" id="IPR008251">
    <property type="entry name" value="Chromo_shadow_dom"/>
</dbReference>
<dbReference type="InterPro" id="IPR017984">
    <property type="entry name" value="Chromo_dom_subgr"/>
</dbReference>
<gene>
    <name evidence="5" type="ORF">WA026_007262</name>
</gene>
<dbReference type="InterPro" id="IPR000953">
    <property type="entry name" value="Chromo/chromo_shadow_dom"/>
</dbReference>
<dbReference type="PROSITE" id="PS50013">
    <property type="entry name" value="CHROMO_2"/>
    <property type="match status" value="2"/>
</dbReference>
<evidence type="ECO:0000313" key="6">
    <source>
        <dbReference type="Proteomes" id="UP001431783"/>
    </source>
</evidence>
<dbReference type="Pfam" id="PF00385">
    <property type="entry name" value="Chromo"/>
    <property type="match status" value="1"/>
</dbReference>
<organism evidence="5 6">
    <name type="scientific">Henosepilachna vigintioctopunctata</name>
    <dbReference type="NCBI Taxonomy" id="420089"/>
    <lineage>
        <taxon>Eukaryota</taxon>
        <taxon>Metazoa</taxon>
        <taxon>Ecdysozoa</taxon>
        <taxon>Arthropoda</taxon>
        <taxon>Hexapoda</taxon>
        <taxon>Insecta</taxon>
        <taxon>Pterygota</taxon>
        <taxon>Neoptera</taxon>
        <taxon>Endopterygota</taxon>
        <taxon>Coleoptera</taxon>
        <taxon>Polyphaga</taxon>
        <taxon>Cucujiformia</taxon>
        <taxon>Coccinelloidea</taxon>
        <taxon>Coccinellidae</taxon>
        <taxon>Epilachninae</taxon>
        <taxon>Epilachnini</taxon>
        <taxon>Henosepilachna</taxon>
    </lineage>
</organism>
<dbReference type="FunFam" id="2.40.50.40:FF:000031">
    <property type="entry name" value="Heterochromatin protein 1"/>
    <property type="match status" value="1"/>
</dbReference>
<dbReference type="InterPro" id="IPR051219">
    <property type="entry name" value="Heterochromatin_chromo-domain"/>
</dbReference>
<dbReference type="PANTHER" id="PTHR22812">
    <property type="entry name" value="CHROMOBOX PROTEIN"/>
    <property type="match status" value="1"/>
</dbReference>
<dbReference type="SMART" id="SM00298">
    <property type="entry name" value="CHROMO"/>
    <property type="match status" value="2"/>
</dbReference>
<dbReference type="CDD" id="cd00034">
    <property type="entry name" value="CSD"/>
    <property type="match status" value="1"/>
</dbReference>
<comment type="caution">
    <text evidence="5">The sequence shown here is derived from an EMBL/GenBank/DDBJ whole genome shotgun (WGS) entry which is preliminary data.</text>
</comment>
<feature type="domain" description="Chromo" evidence="4">
    <location>
        <begin position="98"/>
        <end position="156"/>
    </location>
</feature>
<dbReference type="AlphaFoldDB" id="A0AAW1UWR8"/>
<dbReference type="PROSITE" id="PS00598">
    <property type="entry name" value="CHROMO_1"/>
    <property type="match status" value="1"/>
</dbReference>